<dbReference type="Gene3D" id="3.30.1660.10">
    <property type="entry name" value="Flavin-binding protein dodecin"/>
    <property type="match status" value="1"/>
</dbReference>
<dbReference type="PANTHER" id="PTHR39324">
    <property type="entry name" value="CALCIUM DODECIN"/>
    <property type="match status" value="1"/>
</dbReference>
<comment type="caution">
    <text evidence="1">The sequence shown here is derived from an EMBL/GenBank/DDBJ whole genome shotgun (WGS) entry which is preliminary data.</text>
</comment>
<sequence length="67" mass="7492">MAVMKVIEIMANSEKSWEEAVKNAVKTASKSVKNIKSVYVKEQNANVKGDSITDYRVIVKITFEVEA</sequence>
<gene>
    <name evidence="1" type="ORF">OQ279_03570</name>
</gene>
<keyword evidence="2" id="KW-1185">Reference proteome</keyword>
<proteinExistence type="predicted"/>
<dbReference type="SUPFAM" id="SSF89807">
    <property type="entry name" value="Dodecin-like"/>
    <property type="match status" value="1"/>
</dbReference>
<reference evidence="1" key="1">
    <citation type="submission" date="2022-11" db="EMBL/GenBank/DDBJ databases">
        <title>Salinimicrobium profundisediminis sp. nov., isolated from deep-sea sediment of the Mariana Trench.</title>
        <authorList>
            <person name="Fu H."/>
        </authorList>
    </citation>
    <scope>NUCLEOTIDE SEQUENCE</scope>
    <source>
        <strain evidence="1">MT39</strain>
    </source>
</reference>
<accession>A0A9X3CV83</accession>
<organism evidence="1 2">
    <name type="scientific">Salinimicrobium profundisediminis</name>
    <dbReference type="NCBI Taxonomy" id="2994553"/>
    <lineage>
        <taxon>Bacteria</taxon>
        <taxon>Pseudomonadati</taxon>
        <taxon>Bacteroidota</taxon>
        <taxon>Flavobacteriia</taxon>
        <taxon>Flavobacteriales</taxon>
        <taxon>Flavobacteriaceae</taxon>
        <taxon>Salinimicrobium</taxon>
    </lineage>
</organism>
<protein>
    <submittedName>
        <fullName evidence="1">Dodecin family protein</fullName>
    </submittedName>
</protein>
<dbReference type="PANTHER" id="PTHR39324:SF1">
    <property type="entry name" value="CALCIUM DODECIN"/>
    <property type="match status" value="1"/>
</dbReference>
<dbReference type="AlphaFoldDB" id="A0A9X3CV83"/>
<dbReference type="RefSeq" id="WP_266068431.1">
    <property type="nucleotide sequence ID" value="NZ_JAPJDA010000004.1"/>
</dbReference>
<evidence type="ECO:0000313" key="1">
    <source>
        <dbReference type="EMBL" id="MCX2837220.1"/>
    </source>
</evidence>
<name>A0A9X3CV83_9FLAO</name>
<dbReference type="InterPro" id="IPR036694">
    <property type="entry name" value="Dodecin-like_sf"/>
</dbReference>
<dbReference type="InterPro" id="IPR009923">
    <property type="entry name" value="Dodecin"/>
</dbReference>
<dbReference type="Proteomes" id="UP001148482">
    <property type="component" value="Unassembled WGS sequence"/>
</dbReference>
<evidence type="ECO:0000313" key="2">
    <source>
        <dbReference type="Proteomes" id="UP001148482"/>
    </source>
</evidence>
<dbReference type="EMBL" id="JAPJDA010000004">
    <property type="protein sequence ID" value="MCX2837220.1"/>
    <property type="molecule type" value="Genomic_DNA"/>
</dbReference>
<dbReference type="Pfam" id="PF07311">
    <property type="entry name" value="Dodecin"/>
    <property type="match status" value="1"/>
</dbReference>
<dbReference type="InterPro" id="IPR025543">
    <property type="entry name" value="Dodecin-like"/>
</dbReference>